<name>A0A2D2PZC1_PARLV</name>
<dbReference type="SUPFAM" id="SSF52833">
    <property type="entry name" value="Thioredoxin-like"/>
    <property type="match status" value="1"/>
</dbReference>
<gene>
    <name evidence="2" type="ORF">BRW62_01300</name>
</gene>
<evidence type="ECO:0000259" key="1">
    <source>
        <dbReference type="SMART" id="SM01248"/>
    </source>
</evidence>
<evidence type="ECO:0000313" key="2">
    <source>
        <dbReference type="EMBL" id="ATS17604.1"/>
    </source>
</evidence>
<dbReference type="GO" id="GO:0048511">
    <property type="term" value="P:rhythmic process"/>
    <property type="evidence" value="ECO:0007669"/>
    <property type="project" value="InterPro"/>
</dbReference>
<accession>A0A2D2PZC1</accession>
<dbReference type="InterPro" id="IPR039022">
    <property type="entry name" value="KaiB-like"/>
</dbReference>
<dbReference type="CDD" id="cd02978">
    <property type="entry name" value="KaiB_like"/>
    <property type="match status" value="1"/>
</dbReference>
<dbReference type="PANTHER" id="PTHR41709:SF2">
    <property type="entry name" value="CIRCADIAN CLOCK PROTEIN KAIB2"/>
    <property type="match status" value="1"/>
</dbReference>
<dbReference type="InterPro" id="IPR011649">
    <property type="entry name" value="KaiB_domain"/>
</dbReference>
<dbReference type="InterPro" id="IPR036249">
    <property type="entry name" value="Thioredoxin-like_sf"/>
</dbReference>
<protein>
    <recommendedName>
        <fullName evidence="1">KaiB domain-containing protein</fullName>
    </recommendedName>
</protein>
<feature type="domain" description="KaiB" evidence="1">
    <location>
        <begin position="159"/>
        <end position="240"/>
    </location>
</feature>
<evidence type="ECO:0000313" key="3">
    <source>
        <dbReference type="Proteomes" id="UP000231057"/>
    </source>
</evidence>
<reference evidence="3" key="2">
    <citation type="journal article" date="2022" name="Front. Microbiol.">
        <title>Comparative Genomic Analysis Revealed Distinct Molecular Components and Organization of CO2-Concentrating Mechanism in Thermophilic Cyanobacteria.</title>
        <authorList>
            <person name="Tang J."/>
            <person name="Zhou H."/>
            <person name="Yao D."/>
            <person name="Riaz S."/>
            <person name="You D."/>
            <person name="Klepacz-Smolka A."/>
            <person name="Daroch M."/>
        </authorList>
    </citation>
    <scope>NUCLEOTIDE SEQUENCE [LARGE SCALE GENOMIC DNA]</scope>
    <source>
        <strain evidence="3">PCC 6715</strain>
    </source>
</reference>
<dbReference type="Pfam" id="PF07689">
    <property type="entry name" value="KaiB"/>
    <property type="match status" value="1"/>
</dbReference>
<organism evidence="2 3">
    <name type="scientific">Parathermosynechococcus lividus PCC 6715</name>
    <dbReference type="NCBI Taxonomy" id="1917166"/>
    <lineage>
        <taxon>Bacteria</taxon>
        <taxon>Bacillati</taxon>
        <taxon>Cyanobacteriota</taxon>
        <taxon>Cyanophyceae</taxon>
        <taxon>Acaryochloridales</taxon>
        <taxon>Thermosynechococcaceae</taxon>
        <taxon>Parathermosynechococcus</taxon>
    </lineage>
</organism>
<sequence>MIRPILYKGLALLTPGQDVVFCRDSTKQGHWHQDLCHALQQLLDLREPPLFLVPCYSAAVDYWFDEEQQLLRVAAEVYPLAWPHRPLLDALFALPDQKTLLWQLVEDPQHPCDRLAIESYRADFPQLWEHHHLVYDLRQASPASSFVPRRTEPDRYVLRLYVASETSAVEHALKNLHTLLSQCLTVPYTLKVVDVTKQPEFAEEDQVTATPTLVRVHPRPVRRLVGHLDDRDRVQRLLTP</sequence>
<dbReference type="KEGG" id="slw:BRW62_01300"/>
<dbReference type="SMART" id="SM01248">
    <property type="entry name" value="KaiB"/>
    <property type="match status" value="1"/>
</dbReference>
<dbReference type="Gene3D" id="3.40.30.10">
    <property type="entry name" value="Glutaredoxin"/>
    <property type="match status" value="1"/>
</dbReference>
<dbReference type="OrthoDB" id="5458519at2"/>
<proteinExistence type="predicted"/>
<keyword evidence="3" id="KW-1185">Reference proteome</keyword>
<dbReference type="Proteomes" id="UP000231057">
    <property type="component" value="Chromosome"/>
</dbReference>
<dbReference type="EMBL" id="CP018092">
    <property type="protein sequence ID" value="ATS17604.1"/>
    <property type="molecule type" value="Genomic_DNA"/>
</dbReference>
<reference evidence="2 3" key="1">
    <citation type="submission" date="2016-11" db="EMBL/GenBank/DDBJ databases">
        <title>Complete genome sequence of thermophilic cyanobacteria strain Synechococcus sp. PCC6715.</title>
        <authorList>
            <person name="Tang J."/>
            <person name="Daroch M."/>
            <person name="Liang Y."/>
            <person name="Jiang D."/>
            <person name="Shah M."/>
        </authorList>
    </citation>
    <scope>NUCLEOTIDE SEQUENCE [LARGE SCALE GENOMIC DNA]</scope>
    <source>
        <strain evidence="2 3">PCC 6715</strain>
    </source>
</reference>
<dbReference type="PANTHER" id="PTHR41709">
    <property type="entry name" value="KAIB-LIKE PROTEIN 1"/>
    <property type="match status" value="1"/>
</dbReference>
<dbReference type="AlphaFoldDB" id="A0A2D2PZC1"/>